<dbReference type="Pfam" id="PF14111">
    <property type="entry name" value="DUF4283"/>
    <property type="match status" value="1"/>
</dbReference>
<dbReference type="InterPro" id="IPR052929">
    <property type="entry name" value="RNase_H-like_EbsB-rel"/>
</dbReference>
<dbReference type="Proteomes" id="UP000826271">
    <property type="component" value="Unassembled WGS sequence"/>
</dbReference>
<keyword evidence="4" id="KW-1185">Reference proteome</keyword>
<evidence type="ECO:0000259" key="2">
    <source>
        <dbReference type="Pfam" id="PF14111"/>
    </source>
</evidence>
<proteinExistence type="predicted"/>
<evidence type="ECO:0000313" key="4">
    <source>
        <dbReference type="Proteomes" id="UP000826271"/>
    </source>
</evidence>
<evidence type="ECO:0000259" key="1">
    <source>
        <dbReference type="Pfam" id="PF13966"/>
    </source>
</evidence>
<sequence>MTFFANSSNEDIQCTPNDEFSFSVITKIVADRPFNNSVFKATILKAWNPKGPVKTSFVENNVTAFIFSLKEFSIKIMENGPWSFRGFYVVTKLWDPNFSFNDLKSLVEGSASSSGGNRSLTTSCGLHNLIEVQVTRYHCSNQVPSGDNLALMEAMEMDLDEYYKKLESFWHQKSKLKWIRDGDANTKFFHMSSILHHRNNKICEVIPSNGVRTGEWKLVGEEFAKIHDRFKTFIWRILHKSFSTRAVLGRFIEPETPLCPFCHEDVETDLHLFLECRITRRLWWKSKWNFRPQILNLSSLHDWFCFSLDPKKSLFQSDLDRGEFFQFSVCLMDLVWKGRNRLIHNNECLQESVLLTQISKLTKDHLRAQTDMRVDLKMANFITAWQKPPYRWIKANFHSYFQNGSTQIACIFHNSDSSVLASLRIISNSLAQAEVETLLEMLKEADTRHIHRVICVSDCSPAVKMLLGPFEASNWDCRALSAHAKQILFRRPFWNINPVCFIQPMPWLKP</sequence>
<evidence type="ECO:0008006" key="5">
    <source>
        <dbReference type="Google" id="ProtNLM"/>
    </source>
</evidence>
<gene>
    <name evidence="3" type="ORF">BUALT_Bualt03G0161200</name>
</gene>
<comment type="caution">
    <text evidence="3">The sequence shown here is derived from an EMBL/GenBank/DDBJ whole genome shotgun (WGS) entry which is preliminary data.</text>
</comment>
<feature type="domain" description="Reverse transcriptase zinc-binding" evidence="1">
    <location>
        <begin position="224"/>
        <end position="283"/>
    </location>
</feature>
<organism evidence="3 4">
    <name type="scientific">Buddleja alternifolia</name>
    <dbReference type="NCBI Taxonomy" id="168488"/>
    <lineage>
        <taxon>Eukaryota</taxon>
        <taxon>Viridiplantae</taxon>
        <taxon>Streptophyta</taxon>
        <taxon>Embryophyta</taxon>
        <taxon>Tracheophyta</taxon>
        <taxon>Spermatophyta</taxon>
        <taxon>Magnoliopsida</taxon>
        <taxon>eudicotyledons</taxon>
        <taxon>Gunneridae</taxon>
        <taxon>Pentapetalae</taxon>
        <taxon>asterids</taxon>
        <taxon>lamiids</taxon>
        <taxon>Lamiales</taxon>
        <taxon>Scrophulariaceae</taxon>
        <taxon>Buddlejeae</taxon>
        <taxon>Buddleja</taxon>
    </lineage>
</organism>
<dbReference type="AlphaFoldDB" id="A0AAV6Y0U9"/>
<dbReference type="Pfam" id="PF13966">
    <property type="entry name" value="zf-RVT"/>
    <property type="match status" value="1"/>
</dbReference>
<protein>
    <recommendedName>
        <fullName evidence="5">Reverse transcriptase zinc-binding domain-containing protein</fullName>
    </recommendedName>
</protein>
<dbReference type="PANTHER" id="PTHR47074">
    <property type="entry name" value="BNAC02G40300D PROTEIN"/>
    <property type="match status" value="1"/>
</dbReference>
<dbReference type="InterPro" id="IPR026960">
    <property type="entry name" value="RVT-Znf"/>
</dbReference>
<accession>A0AAV6Y0U9</accession>
<dbReference type="InterPro" id="IPR025558">
    <property type="entry name" value="DUF4283"/>
</dbReference>
<dbReference type="EMBL" id="WHWC01000003">
    <property type="protein sequence ID" value="KAG8386562.1"/>
    <property type="molecule type" value="Genomic_DNA"/>
</dbReference>
<feature type="domain" description="DUF4283" evidence="2">
    <location>
        <begin position="18"/>
        <end position="101"/>
    </location>
</feature>
<evidence type="ECO:0000313" key="3">
    <source>
        <dbReference type="EMBL" id="KAG8386562.1"/>
    </source>
</evidence>
<reference evidence="3" key="1">
    <citation type="submission" date="2019-10" db="EMBL/GenBank/DDBJ databases">
        <authorList>
            <person name="Zhang R."/>
            <person name="Pan Y."/>
            <person name="Wang J."/>
            <person name="Ma R."/>
            <person name="Yu S."/>
        </authorList>
    </citation>
    <scope>NUCLEOTIDE SEQUENCE</scope>
    <source>
        <strain evidence="3">LA-IB0</strain>
        <tissue evidence="3">Leaf</tissue>
    </source>
</reference>
<dbReference type="PANTHER" id="PTHR47074:SF11">
    <property type="entry name" value="REVERSE TRANSCRIPTASE-LIKE PROTEIN"/>
    <property type="match status" value="1"/>
</dbReference>
<name>A0AAV6Y0U9_9LAMI</name>